<feature type="domain" description="DDE Tnp4" evidence="9">
    <location>
        <begin position="79"/>
        <end position="135"/>
    </location>
</feature>
<organism evidence="11 12">
    <name type="scientific">Hibiscus sabdariffa</name>
    <name type="common">roselle</name>
    <dbReference type="NCBI Taxonomy" id="183260"/>
    <lineage>
        <taxon>Eukaryota</taxon>
        <taxon>Viridiplantae</taxon>
        <taxon>Streptophyta</taxon>
        <taxon>Embryophyta</taxon>
        <taxon>Tracheophyta</taxon>
        <taxon>Spermatophyta</taxon>
        <taxon>Magnoliopsida</taxon>
        <taxon>eudicotyledons</taxon>
        <taxon>Gunneridae</taxon>
        <taxon>Pentapetalae</taxon>
        <taxon>rosids</taxon>
        <taxon>malvids</taxon>
        <taxon>Malvales</taxon>
        <taxon>Malvaceae</taxon>
        <taxon>Malvoideae</taxon>
        <taxon>Hibiscus</taxon>
    </lineage>
</organism>
<evidence type="ECO:0000256" key="3">
    <source>
        <dbReference type="ARBA" id="ARBA00006958"/>
    </source>
</evidence>
<dbReference type="Pfam" id="PF13359">
    <property type="entry name" value="DDE_Tnp_4"/>
    <property type="match status" value="1"/>
</dbReference>
<sequence>MLGVFLYILGHGASVSQGRERFQRSGGTISRYFTIMLEKVSQMAIDIIAPEDRSFSSIPEQIRNDSRYMPHFKDCIGAIDGTHISAILPPNEQIPYIGRKGVPTQNVMAVCDFNMCFTFVVAGWEGTAHDTRIFLDAIRDPKLKFPHPPNGLEDADFMEYEKNDRTYEDVDPGDLQDRDSDDDGELDNSWRKDCRSLATGVSSTQEVAVRLTSVCFLLFCHFRLSLCDEEGEPVQTLLHMRCMIRFWASMKPRLSGCRFSGDRRSRSSLAR</sequence>
<keyword evidence="4" id="KW-0540">Nuclease</keyword>
<name>A0ABR2FP31_9ROSI</name>
<evidence type="ECO:0000256" key="8">
    <source>
        <dbReference type="SAM" id="MobiDB-lite"/>
    </source>
</evidence>
<evidence type="ECO:0008006" key="13">
    <source>
        <dbReference type="Google" id="ProtNLM"/>
    </source>
</evidence>
<dbReference type="Proteomes" id="UP001472677">
    <property type="component" value="Unassembled WGS sequence"/>
</dbReference>
<evidence type="ECO:0000256" key="7">
    <source>
        <dbReference type="ARBA" id="ARBA00023242"/>
    </source>
</evidence>
<dbReference type="PANTHER" id="PTHR22930">
    <property type="match status" value="1"/>
</dbReference>
<evidence type="ECO:0000256" key="4">
    <source>
        <dbReference type="ARBA" id="ARBA00022722"/>
    </source>
</evidence>
<dbReference type="InterPro" id="IPR045249">
    <property type="entry name" value="HARBI1-like"/>
</dbReference>
<proteinExistence type="inferred from homology"/>
<dbReference type="Pfam" id="PF26138">
    <property type="entry name" value="DUF8040"/>
    <property type="match status" value="1"/>
</dbReference>
<evidence type="ECO:0000256" key="5">
    <source>
        <dbReference type="ARBA" id="ARBA00022723"/>
    </source>
</evidence>
<evidence type="ECO:0000256" key="6">
    <source>
        <dbReference type="ARBA" id="ARBA00022801"/>
    </source>
</evidence>
<evidence type="ECO:0000313" key="11">
    <source>
        <dbReference type="EMBL" id="KAK8583836.1"/>
    </source>
</evidence>
<comment type="caution">
    <text evidence="11">The sequence shown here is derived from an EMBL/GenBank/DDBJ whole genome shotgun (WGS) entry which is preliminary data.</text>
</comment>
<keyword evidence="6" id="KW-0378">Hydrolase</keyword>
<feature type="region of interest" description="Disordered" evidence="8">
    <location>
        <begin position="167"/>
        <end position="187"/>
    </location>
</feature>
<dbReference type="InterPro" id="IPR058353">
    <property type="entry name" value="DUF8040"/>
</dbReference>
<gene>
    <name evidence="11" type="ORF">V6N12_068094</name>
</gene>
<keyword evidence="7" id="KW-0539">Nucleus</keyword>
<dbReference type="PANTHER" id="PTHR22930:SF221">
    <property type="entry name" value="NUCLEASE HARBI1"/>
    <property type="match status" value="1"/>
</dbReference>
<evidence type="ECO:0000313" key="12">
    <source>
        <dbReference type="Proteomes" id="UP001472677"/>
    </source>
</evidence>
<evidence type="ECO:0000256" key="2">
    <source>
        <dbReference type="ARBA" id="ARBA00004123"/>
    </source>
</evidence>
<evidence type="ECO:0000259" key="9">
    <source>
        <dbReference type="Pfam" id="PF13359"/>
    </source>
</evidence>
<keyword evidence="12" id="KW-1185">Reference proteome</keyword>
<evidence type="ECO:0000259" key="10">
    <source>
        <dbReference type="Pfam" id="PF26138"/>
    </source>
</evidence>
<comment type="similarity">
    <text evidence="3">Belongs to the HARBI1 family.</text>
</comment>
<evidence type="ECO:0000256" key="1">
    <source>
        <dbReference type="ARBA" id="ARBA00001968"/>
    </source>
</evidence>
<reference evidence="11 12" key="1">
    <citation type="journal article" date="2024" name="G3 (Bethesda)">
        <title>Genome assembly of Hibiscus sabdariffa L. provides insights into metabolisms of medicinal natural products.</title>
        <authorList>
            <person name="Kim T."/>
        </authorList>
    </citation>
    <scope>NUCLEOTIDE SEQUENCE [LARGE SCALE GENOMIC DNA]</scope>
    <source>
        <strain evidence="11">TK-2024</strain>
        <tissue evidence="11">Old leaves</tissue>
    </source>
</reference>
<dbReference type="InterPro" id="IPR027806">
    <property type="entry name" value="HARBI1_dom"/>
</dbReference>
<feature type="compositionally biased region" description="Acidic residues" evidence="8">
    <location>
        <begin position="169"/>
        <end position="186"/>
    </location>
</feature>
<comment type="subcellular location">
    <subcellularLocation>
        <location evidence="2">Nucleus</location>
    </subcellularLocation>
</comment>
<protein>
    <recommendedName>
        <fullName evidence="13">DDE Tnp4 domain-containing protein</fullName>
    </recommendedName>
</protein>
<accession>A0ABR2FP31</accession>
<dbReference type="EMBL" id="JBBPBM010000005">
    <property type="protein sequence ID" value="KAK8583836.1"/>
    <property type="molecule type" value="Genomic_DNA"/>
</dbReference>
<feature type="domain" description="DUF8040" evidence="10">
    <location>
        <begin position="2"/>
        <end position="41"/>
    </location>
</feature>
<keyword evidence="5" id="KW-0479">Metal-binding</keyword>
<comment type="cofactor">
    <cofactor evidence="1">
        <name>a divalent metal cation</name>
        <dbReference type="ChEBI" id="CHEBI:60240"/>
    </cofactor>
</comment>